<dbReference type="STRING" id="670482.SAMN04488542_112103"/>
<dbReference type="CDD" id="cd00093">
    <property type="entry name" value="HTH_XRE"/>
    <property type="match status" value="1"/>
</dbReference>
<protein>
    <submittedName>
        <fullName evidence="3">DNA-binding transcriptional regulator, XRE-family HTH domain</fullName>
    </submittedName>
</protein>
<dbReference type="GO" id="GO:0003677">
    <property type="term" value="F:DNA binding"/>
    <property type="evidence" value="ECO:0007669"/>
    <property type="project" value="UniProtKB-KW"/>
</dbReference>
<dbReference type="Gene3D" id="1.10.260.40">
    <property type="entry name" value="lambda repressor-like DNA-binding domains"/>
    <property type="match status" value="1"/>
</dbReference>
<dbReference type="InterPro" id="IPR050807">
    <property type="entry name" value="TransReg_Diox_bact_type"/>
</dbReference>
<dbReference type="Proteomes" id="UP000198972">
    <property type="component" value="Unassembled WGS sequence"/>
</dbReference>
<keyword evidence="1 3" id="KW-0238">DNA-binding</keyword>
<dbReference type="Pfam" id="PF01381">
    <property type="entry name" value="HTH_3"/>
    <property type="match status" value="1"/>
</dbReference>
<dbReference type="GO" id="GO:0005829">
    <property type="term" value="C:cytosol"/>
    <property type="evidence" value="ECO:0007669"/>
    <property type="project" value="TreeGrafter"/>
</dbReference>
<evidence type="ECO:0000313" key="4">
    <source>
        <dbReference type="Proteomes" id="UP000198972"/>
    </source>
</evidence>
<organism evidence="3 4">
    <name type="scientific">Fontibacillus panacisegetis</name>
    <dbReference type="NCBI Taxonomy" id="670482"/>
    <lineage>
        <taxon>Bacteria</taxon>
        <taxon>Bacillati</taxon>
        <taxon>Bacillota</taxon>
        <taxon>Bacilli</taxon>
        <taxon>Bacillales</taxon>
        <taxon>Paenibacillaceae</taxon>
        <taxon>Fontibacillus</taxon>
    </lineage>
</organism>
<dbReference type="GO" id="GO:0003700">
    <property type="term" value="F:DNA-binding transcription factor activity"/>
    <property type="evidence" value="ECO:0007669"/>
    <property type="project" value="TreeGrafter"/>
</dbReference>
<dbReference type="PROSITE" id="PS50943">
    <property type="entry name" value="HTH_CROC1"/>
    <property type="match status" value="1"/>
</dbReference>
<keyword evidence="4" id="KW-1185">Reference proteome</keyword>
<evidence type="ECO:0000313" key="3">
    <source>
        <dbReference type="EMBL" id="SDF54247.1"/>
    </source>
</evidence>
<dbReference type="PANTHER" id="PTHR46797:SF1">
    <property type="entry name" value="METHYLPHOSPHONATE SYNTHASE"/>
    <property type="match status" value="1"/>
</dbReference>
<dbReference type="InterPro" id="IPR010982">
    <property type="entry name" value="Lambda_DNA-bd_dom_sf"/>
</dbReference>
<dbReference type="RefSeq" id="WP_245742354.1">
    <property type="nucleotide sequence ID" value="NZ_FNBG01000012.1"/>
</dbReference>
<gene>
    <name evidence="3" type="ORF">SAMN04488542_112103</name>
</gene>
<dbReference type="SUPFAM" id="SSF47413">
    <property type="entry name" value="lambda repressor-like DNA-binding domains"/>
    <property type="match status" value="1"/>
</dbReference>
<proteinExistence type="predicted"/>
<name>A0A1G7LXK7_9BACL</name>
<dbReference type="SMART" id="SM00530">
    <property type="entry name" value="HTH_XRE"/>
    <property type="match status" value="1"/>
</dbReference>
<dbReference type="AlphaFoldDB" id="A0A1G7LXK7"/>
<evidence type="ECO:0000256" key="1">
    <source>
        <dbReference type="ARBA" id="ARBA00023125"/>
    </source>
</evidence>
<reference evidence="3 4" key="1">
    <citation type="submission" date="2016-10" db="EMBL/GenBank/DDBJ databases">
        <authorList>
            <person name="de Groot N.N."/>
        </authorList>
    </citation>
    <scope>NUCLEOTIDE SEQUENCE [LARGE SCALE GENOMIC DNA]</scope>
    <source>
        <strain evidence="3 4">DSM 28129</strain>
    </source>
</reference>
<dbReference type="InterPro" id="IPR001387">
    <property type="entry name" value="Cro/C1-type_HTH"/>
</dbReference>
<accession>A0A1G7LXK7</accession>
<dbReference type="PANTHER" id="PTHR46797">
    <property type="entry name" value="HTH-TYPE TRANSCRIPTIONAL REGULATOR"/>
    <property type="match status" value="1"/>
</dbReference>
<feature type="domain" description="HTH cro/C1-type" evidence="2">
    <location>
        <begin position="15"/>
        <end position="69"/>
    </location>
</feature>
<evidence type="ECO:0000259" key="2">
    <source>
        <dbReference type="PROSITE" id="PS50943"/>
    </source>
</evidence>
<dbReference type="EMBL" id="FNBG01000012">
    <property type="protein sequence ID" value="SDF54247.1"/>
    <property type="molecule type" value="Genomic_DNA"/>
</dbReference>
<sequence>MSDQSIIKQIIGKTVKAIRIKQGLSQEDLAHECNVDRSYISMIEVGRNEPSVTKIFELCKGLKIKPSDFFKLVEVEYAKLQEKDGESS</sequence>